<dbReference type="Proteomes" id="UP000324974">
    <property type="component" value="Chromosome"/>
</dbReference>
<accession>A0A5C1A9F3</accession>
<reference evidence="4" key="1">
    <citation type="submission" date="2019-08" db="EMBL/GenBank/DDBJ databases">
        <title>Limnoglobus roseus gen. nov., sp. nov., a novel freshwater planctomycete with a giant genome from the family Gemmataceae.</title>
        <authorList>
            <person name="Kulichevskaya I.S."/>
            <person name="Naumoff D.G."/>
            <person name="Miroshnikov K."/>
            <person name="Ivanova A."/>
            <person name="Philippov D.A."/>
            <person name="Hakobyan A."/>
            <person name="Rijpstra I.C."/>
            <person name="Sinninghe Damste J.S."/>
            <person name="Liesack W."/>
            <person name="Dedysh S.N."/>
        </authorList>
    </citation>
    <scope>NUCLEOTIDE SEQUENCE [LARGE SCALE GENOMIC DNA]</scope>
    <source>
        <strain evidence="4">PX52</strain>
    </source>
</reference>
<evidence type="ECO:0000256" key="1">
    <source>
        <dbReference type="SAM" id="Phobius"/>
    </source>
</evidence>
<dbReference type="InterPro" id="IPR040688">
    <property type="entry name" value="SLATT_2"/>
</dbReference>
<sequence length="282" mass="30244">MQFKLFQLIPDIQPHDFPAIDWANASAEALGKLRAYVVTEIKLSAAWYIRKRSLKRRIGQAIRLGAMILAAIAGVLPVLATILVTDGKPNFNAAWATVLLAWAAFFVGLDYFFGFTSGWVRYLIAQQNIARLVYEFEFDWETLRAAWAAGQPTPEQIQAALIRLKKALLDTQQVVEVETAEWATEFKAAILKLDAASRAKAETSAGPCAVNVTLAGGSVAQWTVSVDGGASQSASGTRKALLVSAGTHTFVAEGSVGGQPARDEAAVVVNGPGVTEVALTLR</sequence>
<dbReference type="OrthoDB" id="9813435at2"/>
<gene>
    <name evidence="3" type="ORF">PX52LOC_01756</name>
</gene>
<dbReference type="NCBIfam" id="NF033634">
    <property type="entry name" value="SLATT_1"/>
    <property type="match status" value="1"/>
</dbReference>
<feature type="transmembrane region" description="Helical" evidence="1">
    <location>
        <begin position="91"/>
        <end position="113"/>
    </location>
</feature>
<dbReference type="EMBL" id="CP042425">
    <property type="protein sequence ID" value="QEL14857.1"/>
    <property type="molecule type" value="Genomic_DNA"/>
</dbReference>
<dbReference type="AlphaFoldDB" id="A0A5C1A9F3"/>
<dbReference type="RefSeq" id="WP_149109717.1">
    <property type="nucleotide sequence ID" value="NZ_CP042425.1"/>
</dbReference>
<evidence type="ECO:0000313" key="4">
    <source>
        <dbReference type="Proteomes" id="UP000324974"/>
    </source>
</evidence>
<dbReference type="NCBIfam" id="NF033633">
    <property type="entry name" value="SLATT_2"/>
    <property type="match status" value="1"/>
</dbReference>
<dbReference type="Pfam" id="PF18183">
    <property type="entry name" value="SLATT_2"/>
    <property type="match status" value="1"/>
</dbReference>
<dbReference type="KEGG" id="lrs:PX52LOC_01756"/>
<proteinExistence type="predicted"/>
<name>A0A5C1A9F3_9BACT</name>
<evidence type="ECO:0000313" key="3">
    <source>
        <dbReference type="EMBL" id="QEL14857.1"/>
    </source>
</evidence>
<keyword evidence="1" id="KW-0472">Membrane</keyword>
<feature type="domain" description="SMODS and SLOG-associating 2TM effector" evidence="2">
    <location>
        <begin position="11"/>
        <end position="197"/>
    </location>
</feature>
<evidence type="ECO:0000259" key="2">
    <source>
        <dbReference type="Pfam" id="PF18183"/>
    </source>
</evidence>
<keyword evidence="1" id="KW-0812">Transmembrane</keyword>
<feature type="transmembrane region" description="Helical" evidence="1">
    <location>
        <begin position="61"/>
        <end position="85"/>
    </location>
</feature>
<organism evidence="3 4">
    <name type="scientific">Limnoglobus roseus</name>
    <dbReference type="NCBI Taxonomy" id="2598579"/>
    <lineage>
        <taxon>Bacteria</taxon>
        <taxon>Pseudomonadati</taxon>
        <taxon>Planctomycetota</taxon>
        <taxon>Planctomycetia</taxon>
        <taxon>Gemmatales</taxon>
        <taxon>Gemmataceae</taxon>
        <taxon>Limnoglobus</taxon>
    </lineage>
</organism>
<keyword evidence="4" id="KW-1185">Reference proteome</keyword>
<protein>
    <recommendedName>
        <fullName evidence="2">SMODS and SLOG-associating 2TM effector domain-containing protein</fullName>
    </recommendedName>
</protein>
<keyword evidence="1" id="KW-1133">Transmembrane helix</keyword>